<organism evidence="1 2">
    <name type="scientific">Brucella ceti str. Cudo</name>
    <dbReference type="NCBI Taxonomy" id="595497"/>
    <lineage>
        <taxon>Bacteria</taxon>
        <taxon>Pseudomonadati</taxon>
        <taxon>Pseudomonadota</taxon>
        <taxon>Alphaproteobacteria</taxon>
        <taxon>Hyphomicrobiales</taxon>
        <taxon>Brucellaceae</taxon>
        <taxon>Brucella/Ochrobactrum group</taxon>
        <taxon>Brucella</taxon>
    </lineage>
</organism>
<dbReference type="Proteomes" id="UP000003678">
    <property type="component" value="Unassembled WGS sequence"/>
</dbReference>
<dbReference type="AlphaFoldDB" id="C0GAF1"/>
<dbReference type="EMBL" id="ACJD01000006">
    <property type="protein sequence ID" value="EEH13915.1"/>
    <property type="molecule type" value="Genomic_DNA"/>
</dbReference>
<reference evidence="1 2" key="1">
    <citation type="submission" date="2009-03" db="EMBL/GenBank/DDBJ databases">
        <authorList>
            <person name="Setubal J.C."/>
            <person name="Boyle S."/>
            <person name="Crasta O.R."/>
            <person name="Gillespie J.J."/>
            <person name="Kenyon R.W."/>
            <person name="Lu J."/>
            <person name="Mane S."/>
            <person name="Nagrani S."/>
            <person name="Shallom J.M."/>
            <person name="Shallom S."/>
            <person name="Shukla M."/>
            <person name="Snyder E.E."/>
            <person name="Sobral B.W."/>
            <person name="Wattam A.R."/>
            <person name="Will R."/>
            <person name="Williams K."/>
            <person name="Yoo H."/>
            <person name="Bruce D.H."/>
            <person name="Detter C."/>
            <person name="Munk C."/>
            <person name="Brettin T.S."/>
            <person name="Ficht T."/>
        </authorList>
    </citation>
    <scope>NUCLEOTIDE SEQUENCE [LARGE SCALE GENOMIC DNA]</scope>
    <source>
        <strain evidence="1 2">Cudo</strain>
    </source>
</reference>
<protein>
    <submittedName>
        <fullName evidence="1">YapH protein</fullName>
    </submittedName>
</protein>
<comment type="caution">
    <text evidence="1">The sequence shown here is derived from an EMBL/GenBank/DDBJ whole genome shotgun (WGS) entry which is preliminary data.</text>
</comment>
<accession>C0GAF1</accession>
<name>C0GAF1_9HYPH</name>
<evidence type="ECO:0000313" key="1">
    <source>
        <dbReference type="EMBL" id="EEH13915.1"/>
    </source>
</evidence>
<gene>
    <name evidence="1" type="ORF">BCETI_6000907</name>
</gene>
<evidence type="ECO:0000313" key="2">
    <source>
        <dbReference type="Proteomes" id="UP000003678"/>
    </source>
</evidence>
<sequence>MEPTVSSCDDVVRVCFPDERFWIVRVVLPDEAVDSSLEVDDGVEDTVLETPPGQLGEEAFNGIEL</sequence>
<proteinExistence type="predicted"/>